<evidence type="ECO:0000313" key="8">
    <source>
        <dbReference type="Proteomes" id="UP000006250"/>
    </source>
</evidence>
<protein>
    <submittedName>
        <fullName evidence="7">O-methyltransferase family 2</fullName>
    </submittedName>
</protein>
<dbReference type="SUPFAM" id="SSF46785">
    <property type="entry name" value="Winged helix' DNA-binding domain"/>
    <property type="match status" value="1"/>
</dbReference>
<evidence type="ECO:0000256" key="4">
    <source>
        <dbReference type="PIRSR" id="PIRSR005739-1"/>
    </source>
</evidence>
<organism evidence="7 8">
    <name type="scientific">Solidesulfovibrio fructosivorans JJ]</name>
    <dbReference type="NCBI Taxonomy" id="596151"/>
    <lineage>
        <taxon>Bacteria</taxon>
        <taxon>Pseudomonadati</taxon>
        <taxon>Thermodesulfobacteriota</taxon>
        <taxon>Desulfovibrionia</taxon>
        <taxon>Desulfovibrionales</taxon>
        <taxon>Desulfovibrionaceae</taxon>
        <taxon>Solidesulfovibrio</taxon>
    </lineage>
</organism>
<feature type="domain" description="O-methyltransferase C-terminal" evidence="5">
    <location>
        <begin position="129"/>
        <end position="310"/>
    </location>
</feature>
<comment type="caution">
    <text evidence="7">The sequence shown here is derived from an EMBL/GenBank/DDBJ whole genome shotgun (WGS) entry which is preliminary data.</text>
</comment>
<dbReference type="OrthoDB" id="9767938at2"/>
<gene>
    <name evidence="7" type="ORF">DesfrDRAFT_3228</name>
</gene>
<evidence type="ECO:0000259" key="6">
    <source>
        <dbReference type="Pfam" id="PF08100"/>
    </source>
</evidence>
<keyword evidence="3" id="KW-0949">S-adenosyl-L-methionine</keyword>
<dbReference type="InterPro" id="IPR012967">
    <property type="entry name" value="COMT_dimerisation"/>
</dbReference>
<dbReference type="GO" id="GO:0008171">
    <property type="term" value="F:O-methyltransferase activity"/>
    <property type="evidence" value="ECO:0007669"/>
    <property type="project" value="InterPro"/>
</dbReference>
<feature type="active site" description="Proton acceptor" evidence="4">
    <location>
        <position position="238"/>
    </location>
</feature>
<proteinExistence type="predicted"/>
<dbReference type="SUPFAM" id="SSF53335">
    <property type="entry name" value="S-adenosyl-L-methionine-dependent methyltransferases"/>
    <property type="match status" value="1"/>
</dbReference>
<dbReference type="CDD" id="cd02440">
    <property type="entry name" value="AdoMet_MTases"/>
    <property type="match status" value="1"/>
</dbReference>
<dbReference type="EMBL" id="AECZ01000027">
    <property type="protein sequence ID" value="EFL50034.1"/>
    <property type="molecule type" value="Genomic_DNA"/>
</dbReference>
<name>E1K028_SOLFR</name>
<dbReference type="PROSITE" id="PS51683">
    <property type="entry name" value="SAM_OMT_II"/>
    <property type="match status" value="1"/>
</dbReference>
<dbReference type="PIRSF" id="PIRSF005739">
    <property type="entry name" value="O-mtase"/>
    <property type="match status" value="1"/>
</dbReference>
<evidence type="ECO:0000256" key="2">
    <source>
        <dbReference type="ARBA" id="ARBA00022679"/>
    </source>
</evidence>
<evidence type="ECO:0000256" key="1">
    <source>
        <dbReference type="ARBA" id="ARBA00022603"/>
    </source>
</evidence>
<dbReference type="InterPro" id="IPR036390">
    <property type="entry name" value="WH_DNA-bd_sf"/>
</dbReference>
<dbReference type="PANTHER" id="PTHR43712:SF2">
    <property type="entry name" value="O-METHYLTRANSFERASE CICE"/>
    <property type="match status" value="1"/>
</dbReference>
<dbReference type="eggNOG" id="COG0500">
    <property type="taxonomic scope" value="Bacteria"/>
</dbReference>
<dbReference type="Pfam" id="PF08100">
    <property type="entry name" value="Dimerisation"/>
    <property type="match status" value="1"/>
</dbReference>
<dbReference type="AlphaFoldDB" id="E1K028"/>
<evidence type="ECO:0000259" key="5">
    <source>
        <dbReference type="Pfam" id="PF00891"/>
    </source>
</evidence>
<reference evidence="7 8" key="1">
    <citation type="submission" date="2010-08" db="EMBL/GenBank/DDBJ databases">
        <title>The draft genome of Desulfovibrio fructosovorans JJ.</title>
        <authorList>
            <consortium name="US DOE Joint Genome Institute (JGI-PGF)"/>
            <person name="Lucas S."/>
            <person name="Copeland A."/>
            <person name="Lapidus A."/>
            <person name="Cheng J.-F."/>
            <person name="Bruce D."/>
            <person name="Goodwin L."/>
            <person name="Pitluck S."/>
            <person name="Land M.L."/>
            <person name="Hauser L."/>
            <person name="Chang Y.-J."/>
            <person name="Jeffries C."/>
            <person name="Wall J.D."/>
            <person name="Stahl D.A."/>
            <person name="Arkin A.P."/>
            <person name="Dehal P."/>
            <person name="Stolyar S.M."/>
            <person name="Hazen T.C."/>
            <person name="Woyke T.J."/>
        </authorList>
    </citation>
    <scope>NUCLEOTIDE SEQUENCE [LARGE SCALE GENOMIC DNA]</scope>
    <source>
        <strain evidence="7 8">JJ</strain>
    </source>
</reference>
<accession>E1K028</accession>
<sequence length="332" mass="35371">MPDTDSPASLLALSDVYWKTCALHAGAMLDVFSAIGDAALTPAEIAAARACDPRAMGMLVRALAAMGLLVGTDGRYRQTAQARTFLDKRSPRYVGSIIRHHHRIMAAWAGLPGSIRTGGPQERPMDAAREAGDREDFLMGMFNLAMAIAPGLAASIDLSGRGRLVDVGGGPGTYAVHFCLANPGLRASVFDLPASEEFADAVRRRFGVADRVDFVPGDYLCDPIPGGYDAAWLSQIFHAEDRAGCLTILKKTVAALEPGGLVFIHEFMLDDAGDGPEFATLFALNMLVLTERGQAYAVGEIRDMMAEAGLTDIRLLDFTGPNGSRVLRGTKG</sequence>
<dbReference type="InterPro" id="IPR001077">
    <property type="entry name" value="COMT_C"/>
</dbReference>
<dbReference type="Gene3D" id="1.10.10.10">
    <property type="entry name" value="Winged helix-like DNA-binding domain superfamily/Winged helix DNA-binding domain"/>
    <property type="match status" value="1"/>
</dbReference>
<dbReference type="PANTHER" id="PTHR43712">
    <property type="entry name" value="PUTATIVE (AFU_ORTHOLOGUE AFUA_4G14580)-RELATED"/>
    <property type="match status" value="1"/>
</dbReference>
<dbReference type="GO" id="GO:0032259">
    <property type="term" value="P:methylation"/>
    <property type="evidence" value="ECO:0007669"/>
    <property type="project" value="UniProtKB-KW"/>
</dbReference>
<dbReference type="STRING" id="596151.DesfrDRAFT_3228"/>
<evidence type="ECO:0000256" key="3">
    <source>
        <dbReference type="ARBA" id="ARBA00022691"/>
    </source>
</evidence>
<dbReference type="Gene3D" id="3.40.50.150">
    <property type="entry name" value="Vaccinia Virus protein VP39"/>
    <property type="match status" value="1"/>
</dbReference>
<dbReference type="InterPro" id="IPR036388">
    <property type="entry name" value="WH-like_DNA-bd_sf"/>
</dbReference>
<dbReference type="InterPro" id="IPR016461">
    <property type="entry name" value="COMT-like"/>
</dbReference>
<dbReference type="InterPro" id="IPR029063">
    <property type="entry name" value="SAM-dependent_MTases_sf"/>
</dbReference>
<dbReference type="Pfam" id="PF00891">
    <property type="entry name" value="Methyltransf_2"/>
    <property type="match status" value="1"/>
</dbReference>
<feature type="domain" description="O-methyltransferase dimerisation" evidence="6">
    <location>
        <begin position="13"/>
        <end position="87"/>
    </location>
</feature>
<keyword evidence="1 7" id="KW-0489">Methyltransferase</keyword>
<dbReference type="RefSeq" id="WP_005995615.1">
    <property type="nucleotide sequence ID" value="NZ_AECZ01000027.1"/>
</dbReference>
<keyword evidence="8" id="KW-1185">Reference proteome</keyword>
<dbReference type="Proteomes" id="UP000006250">
    <property type="component" value="Unassembled WGS sequence"/>
</dbReference>
<evidence type="ECO:0000313" key="7">
    <source>
        <dbReference type="EMBL" id="EFL50034.1"/>
    </source>
</evidence>
<keyword evidence="2 7" id="KW-0808">Transferase</keyword>
<dbReference type="GO" id="GO:0046983">
    <property type="term" value="F:protein dimerization activity"/>
    <property type="evidence" value="ECO:0007669"/>
    <property type="project" value="InterPro"/>
</dbReference>